<proteinExistence type="predicted"/>
<dbReference type="Gene3D" id="3.90.1530.10">
    <property type="entry name" value="Conserved hypothetical protein from pyrococcus furiosus pfu- 392566-001, ParB domain"/>
    <property type="match status" value="1"/>
</dbReference>
<dbReference type="Gene3D" id="3.40.50.150">
    <property type="entry name" value="Vaccinia Virus protein VP39"/>
    <property type="match status" value="1"/>
</dbReference>
<gene>
    <name evidence="2" type="ORF">DWZ34_10735</name>
</gene>
<dbReference type="SUPFAM" id="SSF110849">
    <property type="entry name" value="ParB/Sulfiredoxin"/>
    <property type="match status" value="1"/>
</dbReference>
<dbReference type="SMART" id="SM00470">
    <property type="entry name" value="ParB"/>
    <property type="match status" value="1"/>
</dbReference>
<dbReference type="InterPro" id="IPR029063">
    <property type="entry name" value="SAM-dependent_MTases_sf"/>
</dbReference>
<dbReference type="SUPFAM" id="SSF53335">
    <property type="entry name" value="S-adenosyl-L-methionine-dependent methyltransferases"/>
    <property type="match status" value="1"/>
</dbReference>
<evidence type="ECO:0000313" key="2">
    <source>
        <dbReference type="EMBL" id="RHM95696.1"/>
    </source>
</evidence>
<comment type="caution">
    <text evidence="2">The sequence shown here is derived from an EMBL/GenBank/DDBJ whole genome shotgun (WGS) entry which is preliminary data.</text>
</comment>
<accession>A0A415T2R4</accession>
<keyword evidence="2" id="KW-0808">Transferase</keyword>
<dbReference type="InterPro" id="IPR036086">
    <property type="entry name" value="ParB/Sulfiredoxin_sf"/>
</dbReference>
<dbReference type="RefSeq" id="WP_118494546.1">
    <property type="nucleotide sequence ID" value="NZ_QRQK01000020.1"/>
</dbReference>
<evidence type="ECO:0000259" key="1">
    <source>
        <dbReference type="SMART" id="SM00470"/>
    </source>
</evidence>
<name>A0A415T2R4_9BACT</name>
<dbReference type="EMBL" id="QRQK01000020">
    <property type="protein sequence ID" value="RHM95696.1"/>
    <property type="molecule type" value="Genomic_DNA"/>
</dbReference>
<sequence length="473" mass="54435">MMEYIDIESLNPAEYNPRLLTPEAQENLKKSITELGIIKPIIIRRSDKRIMAGHQRTKTMKLLGYTHVPAFVLDGVNSTDEVRFNQLHNYAECEVSEVQPDIRVSVPEGTEGFFMVPNKDIAVITKGGNNSRVVDLTKMILRYGQFANAVCNHEGKVIISTVYAKAVKLLGMDLLVYVLPEGKEEMALSYFSKEYGVFEYSHLERKTYIQSFAQKARLREKNGVPSSRSHSTLYERLVLPFITKDMHVLDFGAGQKDYATRLKKDGYLIDAIEFFHRKDGADVIDEKEIRQDCADVCRTLSEYGLYDVVVCDSVLNSVNSLDDERNVLLSLSALCKPRGMIFWSGIPLLFAQKASERKETHDYRSKALFLDADNFTANFRFGEWYFQHYHSTADVCRLTEELIGSDFRIYEKGIEVDRSRELRGSSFQVSVMNERRAEHDVYAEALRYEFTLPLPNNRRWDLDKEILPVFEKL</sequence>
<organism evidence="2 3">
    <name type="scientific">Phocaeicola plebeius</name>
    <dbReference type="NCBI Taxonomy" id="310297"/>
    <lineage>
        <taxon>Bacteria</taxon>
        <taxon>Pseudomonadati</taxon>
        <taxon>Bacteroidota</taxon>
        <taxon>Bacteroidia</taxon>
        <taxon>Bacteroidales</taxon>
        <taxon>Bacteroidaceae</taxon>
        <taxon>Phocaeicola</taxon>
    </lineage>
</organism>
<dbReference type="GO" id="GO:0032259">
    <property type="term" value="P:methylation"/>
    <property type="evidence" value="ECO:0007669"/>
    <property type="project" value="UniProtKB-KW"/>
</dbReference>
<dbReference type="AlphaFoldDB" id="A0A415T2R4"/>
<evidence type="ECO:0000313" key="3">
    <source>
        <dbReference type="Proteomes" id="UP000285109"/>
    </source>
</evidence>
<keyword evidence="2" id="KW-0489">Methyltransferase</keyword>
<dbReference type="Pfam" id="PF02195">
    <property type="entry name" value="ParB_N"/>
    <property type="match status" value="1"/>
</dbReference>
<dbReference type="GO" id="GO:0008168">
    <property type="term" value="F:methyltransferase activity"/>
    <property type="evidence" value="ECO:0007669"/>
    <property type="project" value="UniProtKB-KW"/>
</dbReference>
<feature type="domain" description="ParB-like N-terminal" evidence="1">
    <location>
        <begin position="3"/>
        <end position="90"/>
    </location>
</feature>
<dbReference type="Proteomes" id="UP000285109">
    <property type="component" value="Unassembled WGS sequence"/>
</dbReference>
<dbReference type="InterPro" id="IPR003115">
    <property type="entry name" value="ParB_N"/>
</dbReference>
<protein>
    <submittedName>
        <fullName evidence="2">Methyltransferase domain-containing protein</fullName>
    </submittedName>
</protein>
<reference evidence="2 3" key="1">
    <citation type="submission" date="2018-08" db="EMBL/GenBank/DDBJ databases">
        <title>A genome reference for cultivated species of the human gut microbiota.</title>
        <authorList>
            <person name="Zou Y."/>
            <person name="Xue W."/>
            <person name="Luo G."/>
        </authorList>
    </citation>
    <scope>NUCLEOTIDE SEQUENCE [LARGE SCALE GENOMIC DNA]</scope>
    <source>
        <strain evidence="2 3">AF31-28B-AC</strain>
    </source>
</reference>